<sequence>MKSNSSSRRSFIKKTAASSAFIAAAGILPQFSAKSYARILGANDRINVSMMGVNSRGNALAQNFASQNNAEVIHVCDVDSRAVLKCMDTVKARQDRKPKAYSDFRKSLESKDVDAMVIAAPDHWHAPASLLAMEAGKHVYVEKPCSHNPNEGEILVQAAKKYGKVIQMGNQRRSWPNVVEGINALKSGAIGRVYFGKGWYTNNRTSIGVGKEVEVPQWLDWDLWQGPAPRMKYKDNIVHYNWHWLWHWGTGEALNNGTHMIDLLRWGMQVDYPVKVSSNGGRYRYQDDWETPDTQVINLDFAEGLSMSWEGRSCNGKPIEGSSVGVMFYGENGSMLIPGGNSYSIFDLEGNLVKEVENTQEIDPRNNSNPAELLDALHIQNMFSAIQNGTSLNADIDSGHKSTLLVQLGNIAQRTGRSLNIDPNNGHILQDSDAQKLWSRAYENGWEMKL</sequence>
<organism evidence="3 4">
    <name type="scientific">Arenibacter troitsensis</name>
    <dbReference type="NCBI Taxonomy" id="188872"/>
    <lineage>
        <taxon>Bacteria</taxon>
        <taxon>Pseudomonadati</taxon>
        <taxon>Bacteroidota</taxon>
        <taxon>Flavobacteriia</taxon>
        <taxon>Flavobacteriales</taxon>
        <taxon>Flavobacteriaceae</taxon>
        <taxon>Arenibacter</taxon>
    </lineage>
</organism>
<evidence type="ECO:0000259" key="1">
    <source>
        <dbReference type="Pfam" id="PF01408"/>
    </source>
</evidence>
<dbReference type="SUPFAM" id="SSF51735">
    <property type="entry name" value="NAD(P)-binding Rossmann-fold domains"/>
    <property type="match status" value="1"/>
</dbReference>
<dbReference type="Pfam" id="PF19051">
    <property type="entry name" value="GFO_IDH_MocA_C2"/>
    <property type="match status" value="1"/>
</dbReference>
<evidence type="ECO:0000313" key="3">
    <source>
        <dbReference type="EMBL" id="SMG36483.1"/>
    </source>
</evidence>
<dbReference type="InterPro" id="IPR043906">
    <property type="entry name" value="Gfo/Idh/MocA_OxRdtase_bact_C"/>
</dbReference>
<dbReference type="Proteomes" id="UP000193420">
    <property type="component" value="Unassembled WGS sequence"/>
</dbReference>
<dbReference type="InterPro" id="IPR006311">
    <property type="entry name" value="TAT_signal"/>
</dbReference>
<dbReference type="Gene3D" id="3.30.360.10">
    <property type="entry name" value="Dihydrodipicolinate Reductase, domain 2"/>
    <property type="match status" value="1"/>
</dbReference>
<evidence type="ECO:0000313" key="4">
    <source>
        <dbReference type="Proteomes" id="UP000193420"/>
    </source>
</evidence>
<dbReference type="EMBL" id="FXAO01000005">
    <property type="protein sequence ID" value="SMG36483.1"/>
    <property type="molecule type" value="Genomic_DNA"/>
</dbReference>
<accession>A0A1X7K629</accession>
<protein>
    <submittedName>
        <fullName evidence="3">Predicted dehydrogenase</fullName>
    </submittedName>
</protein>
<dbReference type="STRING" id="188872.SAMN03080602_02505"/>
<name>A0A1X7K629_9FLAO</name>
<dbReference type="PROSITE" id="PS51318">
    <property type="entry name" value="TAT"/>
    <property type="match status" value="1"/>
</dbReference>
<dbReference type="SUPFAM" id="SSF55347">
    <property type="entry name" value="Glyceraldehyde-3-phosphate dehydrogenase-like, C-terminal domain"/>
    <property type="match status" value="1"/>
</dbReference>
<dbReference type="RefSeq" id="WP_176225627.1">
    <property type="nucleotide sequence ID" value="NZ_FXAO01000005.1"/>
</dbReference>
<proteinExistence type="predicted"/>
<reference evidence="4" key="1">
    <citation type="submission" date="2017-04" db="EMBL/GenBank/DDBJ databases">
        <authorList>
            <person name="Varghese N."/>
            <person name="Submissions S."/>
        </authorList>
    </citation>
    <scope>NUCLEOTIDE SEQUENCE [LARGE SCALE GENOMIC DNA]</scope>
    <source>
        <strain evidence="4">DSM 19835</strain>
    </source>
</reference>
<dbReference type="AlphaFoldDB" id="A0A1X7K629"/>
<keyword evidence="4" id="KW-1185">Reference proteome</keyword>
<dbReference type="GO" id="GO:0000166">
    <property type="term" value="F:nucleotide binding"/>
    <property type="evidence" value="ECO:0007669"/>
    <property type="project" value="InterPro"/>
</dbReference>
<feature type="domain" description="Gfo/Idh/MocA-like oxidoreductase N-terminal" evidence="1">
    <location>
        <begin position="46"/>
        <end position="169"/>
    </location>
</feature>
<dbReference type="InterPro" id="IPR000683">
    <property type="entry name" value="Gfo/Idh/MocA-like_OxRdtase_N"/>
</dbReference>
<dbReference type="InterPro" id="IPR050463">
    <property type="entry name" value="Gfo/Idh/MocA_oxidrdct_glycsds"/>
</dbReference>
<dbReference type="Pfam" id="PF01408">
    <property type="entry name" value="GFO_IDH_MocA"/>
    <property type="match status" value="1"/>
</dbReference>
<feature type="domain" description="Gfo/Idh/MocA-like oxidoreductase bacterial type C-terminal" evidence="2">
    <location>
        <begin position="212"/>
        <end position="447"/>
    </location>
</feature>
<dbReference type="InterPro" id="IPR036291">
    <property type="entry name" value="NAD(P)-bd_dom_sf"/>
</dbReference>
<evidence type="ECO:0000259" key="2">
    <source>
        <dbReference type="Pfam" id="PF19051"/>
    </source>
</evidence>
<gene>
    <name evidence="3" type="ORF">SAMN03080602_02505</name>
</gene>
<dbReference type="PANTHER" id="PTHR43818">
    <property type="entry name" value="BCDNA.GH03377"/>
    <property type="match status" value="1"/>
</dbReference>
<dbReference type="Gene3D" id="3.40.50.720">
    <property type="entry name" value="NAD(P)-binding Rossmann-like Domain"/>
    <property type="match status" value="1"/>
</dbReference>
<dbReference type="PANTHER" id="PTHR43818:SF5">
    <property type="entry name" value="OXIDOREDUCTASE FAMILY PROTEIN"/>
    <property type="match status" value="1"/>
</dbReference>